<evidence type="ECO:0008006" key="5">
    <source>
        <dbReference type="Google" id="ProtNLM"/>
    </source>
</evidence>
<feature type="chain" id="PRO_5007856174" description="REJ domain-containing protein" evidence="2">
    <location>
        <begin position="24"/>
        <end position="154"/>
    </location>
</feature>
<feature type="compositionally biased region" description="Low complexity" evidence="1">
    <location>
        <begin position="116"/>
        <end position="144"/>
    </location>
</feature>
<organism evidence="3 4">
    <name type="scientific">Laetiporus sulphureus 93-53</name>
    <dbReference type="NCBI Taxonomy" id="1314785"/>
    <lineage>
        <taxon>Eukaryota</taxon>
        <taxon>Fungi</taxon>
        <taxon>Dikarya</taxon>
        <taxon>Basidiomycota</taxon>
        <taxon>Agaricomycotina</taxon>
        <taxon>Agaricomycetes</taxon>
        <taxon>Polyporales</taxon>
        <taxon>Laetiporus</taxon>
    </lineage>
</organism>
<keyword evidence="4" id="KW-1185">Reference proteome</keyword>
<dbReference type="RefSeq" id="XP_040761199.1">
    <property type="nucleotide sequence ID" value="XM_040902205.1"/>
</dbReference>
<gene>
    <name evidence="3" type="ORF">LAESUDRAFT_370036</name>
</gene>
<feature type="signal peptide" evidence="2">
    <location>
        <begin position="1"/>
        <end position="23"/>
    </location>
</feature>
<name>A0A165CUM4_9APHY</name>
<evidence type="ECO:0000256" key="2">
    <source>
        <dbReference type="SAM" id="SignalP"/>
    </source>
</evidence>
<feature type="region of interest" description="Disordered" evidence="1">
    <location>
        <begin position="74"/>
        <end position="154"/>
    </location>
</feature>
<evidence type="ECO:0000256" key="1">
    <source>
        <dbReference type="SAM" id="MobiDB-lite"/>
    </source>
</evidence>
<dbReference type="Proteomes" id="UP000076871">
    <property type="component" value="Unassembled WGS sequence"/>
</dbReference>
<keyword evidence="2" id="KW-0732">Signal</keyword>
<evidence type="ECO:0000313" key="3">
    <source>
        <dbReference type="EMBL" id="KZT03459.1"/>
    </source>
</evidence>
<dbReference type="InParanoid" id="A0A165CUM4"/>
<feature type="compositionally biased region" description="Pro residues" evidence="1">
    <location>
        <begin position="104"/>
        <end position="115"/>
    </location>
</feature>
<proteinExistence type="predicted"/>
<accession>A0A165CUM4</accession>
<evidence type="ECO:0000313" key="4">
    <source>
        <dbReference type="Proteomes" id="UP000076871"/>
    </source>
</evidence>
<dbReference type="EMBL" id="KV427644">
    <property type="protein sequence ID" value="KZT03459.1"/>
    <property type="molecule type" value="Genomic_DNA"/>
</dbReference>
<protein>
    <recommendedName>
        <fullName evidence="5">REJ domain-containing protein</fullName>
    </recommendedName>
</protein>
<dbReference type="AlphaFoldDB" id="A0A165CUM4"/>
<sequence length="154" mass="15973">MYAIRIPSIHVLVASTLLETALASSGAAATSTFSTSVCTSDAALVSGAETSAETVTDSVTSVLSVFAVGFSTLAGSPGGEGSHRPLPLQRLQAREWQTDRHSTPSPPVSSPPSPSRVPRASPNLTCRPCAHSPPRSRSRCPPSRFKLGRSESSS</sequence>
<feature type="compositionally biased region" description="Basic and acidic residues" evidence="1">
    <location>
        <begin position="92"/>
        <end position="102"/>
    </location>
</feature>
<reference evidence="3 4" key="1">
    <citation type="journal article" date="2016" name="Mol. Biol. Evol.">
        <title>Comparative Genomics of Early-Diverging Mushroom-Forming Fungi Provides Insights into the Origins of Lignocellulose Decay Capabilities.</title>
        <authorList>
            <person name="Nagy L.G."/>
            <person name="Riley R."/>
            <person name="Tritt A."/>
            <person name="Adam C."/>
            <person name="Daum C."/>
            <person name="Floudas D."/>
            <person name="Sun H."/>
            <person name="Yadav J.S."/>
            <person name="Pangilinan J."/>
            <person name="Larsson K.H."/>
            <person name="Matsuura K."/>
            <person name="Barry K."/>
            <person name="Labutti K."/>
            <person name="Kuo R."/>
            <person name="Ohm R.A."/>
            <person name="Bhattacharya S.S."/>
            <person name="Shirouzu T."/>
            <person name="Yoshinaga Y."/>
            <person name="Martin F.M."/>
            <person name="Grigoriev I.V."/>
            <person name="Hibbett D.S."/>
        </authorList>
    </citation>
    <scope>NUCLEOTIDE SEQUENCE [LARGE SCALE GENOMIC DNA]</scope>
    <source>
        <strain evidence="3 4">93-53</strain>
    </source>
</reference>
<dbReference type="GeneID" id="63819236"/>